<feature type="signal peptide" evidence="1">
    <location>
        <begin position="1"/>
        <end position="20"/>
    </location>
</feature>
<dbReference type="Proteomes" id="UP000695022">
    <property type="component" value="Unplaced"/>
</dbReference>
<evidence type="ECO:0000313" key="3">
    <source>
        <dbReference type="Proteomes" id="UP000695022"/>
    </source>
</evidence>
<evidence type="ECO:0000259" key="2">
    <source>
        <dbReference type="PROSITE" id="PS50836"/>
    </source>
</evidence>
<sequence length="229" mass="24381">MVQFVGEVIALALFATAVCGLDFGGCGKTKGCFRYGGNGCTPSTCDYAATWVVDATENTVEVDMTAALTADNGYVAFGFSVDGLMPSADVYAATNYQNNVELKHYSNPAATANSNHPASVLVSTTPTSVTSKSYSDGRISCRFTRPLNGAGVVNGNTYDLTESWYFLYAYGPLSGDGNLAKHYIDHTPTSGKKQRLIEYDDQLLYSTAHHTSATVTSIAGLVVFARLLN</sequence>
<reference evidence="4" key="1">
    <citation type="submission" date="2025-08" db="UniProtKB">
        <authorList>
            <consortium name="RefSeq"/>
        </authorList>
    </citation>
    <scope>IDENTIFICATION</scope>
</reference>
<dbReference type="GeneID" id="106813102"/>
<dbReference type="InterPro" id="IPR042789">
    <property type="entry name" value="FRRS1L"/>
</dbReference>
<keyword evidence="1" id="KW-0732">Signal</keyword>
<dbReference type="InterPro" id="IPR005018">
    <property type="entry name" value="DOMON_domain"/>
</dbReference>
<dbReference type="SMART" id="SM00664">
    <property type="entry name" value="DoH"/>
    <property type="match status" value="1"/>
</dbReference>
<dbReference type="CDD" id="cd09628">
    <property type="entry name" value="DOMON_SDR_2_like"/>
    <property type="match status" value="1"/>
</dbReference>
<name>A0ABM1EKC2_PRICU</name>
<feature type="domain" description="DOMON" evidence="2">
    <location>
        <begin position="45"/>
        <end position="171"/>
    </location>
</feature>
<dbReference type="RefSeq" id="XP_014672643.1">
    <property type="nucleotide sequence ID" value="XM_014817157.1"/>
</dbReference>
<proteinExistence type="predicted"/>
<feature type="chain" id="PRO_5047477559" evidence="1">
    <location>
        <begin position="21"/>
        <end position="229"/>
    </location>
</feature>
<evidence type="ECO:0000313" key="4">
    <source>
        <dbReference type="RefSeq" id="XP_014672643.1"/>
    </source>
</evidence>
<dbReference type="PANTHER" id="PTHR46902:SF1">
    <property type="entry name" value="DOMON DOMAIN-CONTAINING PROTEIN FRRS1L"/>
    <property type="match status" value="1"/>
</dbReference>
<accession>A0ABM1EKC2</accession>
<dbReference type="Pfam" id="PF03351">
    <property type="entry name" value="DOMON"/>
    <property type="match status" value="1"/>
</dbReference>
<dbReference type="PANTHER" id="PTHR46902">
    <property type="entry name" value="DOMON DOMAIN-CONTAINING PROTEIN FRRS1L"/>
    <property type="match status" value="1"/>
</dbReference>
<evidence type="ECO:0000256" key="1">
    <source>
        <dbReference type="SAM" id="SignalP"/>
    </source>
</evidence>
<gene>
    <name evidence="4" type="primary">LOC106813102</name>
</gene>
<organism evidence="3 4">
    <name type="scientific">Priapulus caudatus</name>
    <name type="common">Priapulid worm</name>
    <dbReference type="NCBI Taxonomy" id="37621"/>
    <lineage>
        <taxon>Eukaryota</taxon>
        <taxon>Metazoa</taxon>
        <taxon>Ecdysozoa</taxon>
        <taxon>Scalidophora</taxon>
        <taxon>Priapulida</taxon>
        <taxon>Priapulimorpha</taxon>
        <taxon>Priapulimorphida</taxon>
        <taxon>Priapulidae</taxon>
        <taxon>Priapulus</taxon>
    </lineage>
</organism>
<keyword evidence="3" id="KW-1185">Reference proteome</keyword>
<dbReference type="PROSITE" id="PS50836">
    <property type="entry name" value="DOMON"/>
    <property type="match status" value="1"/>
</dbReference>
<protein>
    <submittedName>
        <fullName evidence="4">DOMON domain-containing protein FRRS1L-like</fullName>
    </submittedName>
</protein>